<dbReference type="EMBL" id="KE525019">
    <property type="protein sequence ID" value="KFB40470.1"/>
    <property type="molecule type" value="Genomic_DNA"/>
</dbReference>
<organism evidence="1">
    <name type="scientific">Anopheles sinensis</name>
    <name type="common">Mosquito</name>
    <dbReference type="NCBI Taxonomy" id="74873"/>
    <lineage>
        <taxon>Eukaryota</taxon>
        <taxon>Metazoa</taxon>
        <taxon>Ecdysozoa</taxon>
        <taxon>Arthropoda</taxon>
        <taxon>Hexapoda</taxon>
        <taxon>Insecta</taxon>
        <taxon>Pterygota</taxon>
        <taxon>Neoptera</taxon>
        <taxon>Endopterygota</taxon>
        <taxon>Diptera</taxon>
        <taxon>Nematocera</taxon>
        <taxon>Culicoidea</taxon>
        <taxon>Culicidae</taxon>
        <taxon>Anophelinae</taxon>
        <taxon>Anopheles</taxon>
    </lineage>
</organism>
<gene>
    <name evidence="1" type="ORF">ZHAS_00007982</name>
</gene>
<reference evidence="2" key="2">
    <citation type="submission" date="2020-05" db="UniProtKB">
        <authorList>
            <consortium name="EnsemblMetazoa"/>
        </authorList>
    </citation>
    <scope>IDENTIFICATION</scope>
</reference>
<sequence>MLQTPRRTSLRRDAGEALEFVIAADGKMDLIDTRRAGDECLGVGSRGDKVLWGMANKYKYVCVRQ</sequence>
<dbReference type="VEuPathDB" id="VectorBase:ASIC007982"/>
<evidence type="ECO:0000313" key="1">
    <source>
        <dbReference type="EMBL" id="KFB40470.1"/>
    </source>
</evidence>
<protein>
    <submittedName>
        <fullName evidence="1 2">Uncharacterized protein</fullName>
    </submittedName>
</protein>
<name>A0A084VR76_ANOSI</name>
<keyword evidence="3" id="KW-1185">Reference proteome</keyword>
<dbReference type="EMBL" id="ATLV01015513">
    <property type="status" value="NOT_ANNOTATED_CDS"/>
    <property type="molecule type" value="Genomic_DNA"/>
</dbReference>
<dbReference type="EnsemblMetazoa" id="ASIC007982-RA">
    <property type="protein sequence ID" value="ASIC007982-PA"/>
    <property type="gene ID" value="ASIC007982"/>
</dbReference>
<evidence type="ECO:0000313" key="3">
    <source>
        <dbReference type="Proteomes" id="UP000030765"/>
    </source>
</evidence>
<reference evidence="1 3" key="1">
    <citation type="journal article" date="2014" name="BMC Genomics">
        <title>Genome sequence of Anopheles sinensis provides insight into genetics basis of mosquito competence for malaria parasites.</title>
        <authorList>
            <person name="Zhou D."/>
            <person name="Zhang D."/>
            <person name="Ding G."/>
            <person name="Shi L."/>
            <person name="Hou Q."/>
            <person name="Ye Y."/>
            <person name="Xu Y."/>
            <person name="Zhou H."/>
            <person name="Xiong C."/>
            <person name="Li S."/>
            <person name="Yu J."/>
            <person name="Hong S."/>
            <person name="Yu X."/>
            <person name="Zou P."/>
            <person name="Chen C."/>
            <person name="Chang X."/>
            <person name="Wang W."/>
            <person name="Lv Y."/>
            <person name="Sun Y."/>
            <person name="Ma L."/>
            <person name="Shen B."/>
            <person name="Zhu C."/>
        </authorList>
    </citation>
    <scope>NUCLEOTIDE SEQUENCE [LARGE SCALE GENOMIC DNA]</scope>
</reference>
<dbReference type="Proteomes" id="UP000030765">
    <property type="component" value="Unassembled WGS sequence"/>
</dbReference>
<accession>A0A084VR76</accession>
<evidence type="ECO:0000313" key="2">
    <source>
        <dbReference type="EnsemblMetazoa" id="ASIC007982-PA"/>
    </source>
</evidence>
<dbReference type="AlphaFoldDB" id="A0A084VR76"/>
<proteinExistence type="predicted"/>